<gene>
    <name evidence="6" type="ORF">GA0070616_0194</name>
</gene>
<dbReference type="OrthoDB" id="9767239at2"/>
<dbReference type="InterPro" id="IPR050955">
    <property type="entry name" value="Plant_Biomass_Hydrol_Est"/>
</dbReference>
<dbReference type="GO" id="GO:0005576">
    <property type="term" value="C:extracellular region"/>
    <property type="evidence" value="ECO:0007669"/>
    <property type="project" value="InterPro"/>
</dbReference>
<proteinExistence type="predicted"/>
<dbReference type="SUPFAM" id="SSF53474">
    <property type="entry name" value="alpha/beta-Hydrolases"/>
    <property type="match status" value="2"/>
</dbReference>
<accession>A0A1C6R939</accession>
<feature type="signal peptide" evidence="4">
    <location>
        <begin position="1"/>
        <end position="31"/>
    </location>
</feature>
<evidence type="ECO:0000256" key="4">
    <source>
        <dbReference type="SAM" id="SignalP"/>
    </source>
</evidence>
<dbReference type="AlphaFoldDB" id="A0A1C6R939"/>
<name>A0A1C6R939_9ACTN</name>
<dbReference type="InterPro" id="IPR029058">
    <property type="entry name" value="AB_hydrolase_fold"/>
</dbReference>
<feature type="domain" description="CBM2" evidence="5">
    <location>
        <begin position="358"/>
        <end position="467"/>
    </location>
</feature>
<dbReference type="InterPro" id="IPR012291">
    <property type="entry name" value="CBM2_carb-bd_dom_sf"/>
</dbReference>
<dbReference type="RefSeq" id="WP_091074907.1">
    <property type="nucleotide sequence ID" value="NZ_FMHT01000003.1"/>
</dbReference>
<dbReference type="GO" id="GO:0004553">
    <property type="term" value="F:hydrolase activity, hydrolyzing O-glycosyl compounds"/>
    <property type="evidence" value="ECO:0007669"/>
    <property type="project" value="InterPro"/>
</dbReference>
<organism evidence="6 7">
    <name type="scientific">Micromonospora nigra</name>
    <dbReference type="NCBI Taxonomy" id="145857"/>
    <lineage>
        <taxon>Bacteria</taxon>
        <taxon>Bacillati</taxon>
        <taxon>Actinomycetota</taxon>
        <taxon>Actinomycetes</taxon>
        <taxon>Micromonosporales</taxon>
        <taxon>Micromonosporaceae</taxon>
        <taxon>Micromonospora</taxon>
    </lineage>
</organism>
<dbReference type="InterPro" id="IPR001919">
    <property type="entry name" value="CBD2"/>
</dbReference>
<reference evidence="6 7" key="1">
    <citation type="submission" date="2016-06" db="EMBL/GenBank/DDBJ databases">
        <authorList>
            <person name="Kjaerup R.B."/>
            <person name="Dalgaard T.S."/>
            <person name="Juul-Madsen H.R."/>
        </authorList>
    </citation>
    <scope>NUCLEOTIDE SEQUENCE [LARGE SCALE GENOMIC DNA]</scope>
    <source>
        <strain evidence="6 7">DSM 43818</strain>
    </source>
</reference>
<dbReference type="Gene3D" id="2.60.40.290">
    <property type="match status" value="1"/>
</dbReference>
<dbReference type="Gene3D" id="3.40.50.1820">
    <property type="entry name" value="alpha/beta hydrolase"/>
    <property type="match status" value="1"/>
</dbReference>
<feature type="compositionally biased region" description="Polar residues" evidence="3">
    <location>
        <begin position="253"/>
        <end position="263"/>
    </location>
</feature>
<evidence type="ECO:0000313" key="7">
    <source>
        <dbReference type="Proteomes" id="UP000199699"/>
    </source>
</evidence>
<dbReference type="PROSITE" id="PS51173">
    <property type="entry name" value="CBM2"/>
    <property type="match status" value="1"/>
</dbReference>
<dbReference type="PRINTS" id="PR01217">
    <property type="entry name" value="PRICHEXTENSN"/>
</dbReference>
<feature type="compositionally biased region" description="Pro residues" evidence="3">
    <location>
        <begin position="307"/>
        <end position="361"/>
    </location>
</feature>
<dbReference type="GO" id="GO:0005975">
    <property type="term" value="P:carbohydrate metabolic process"/>
    <property type="evidence" value="ECO:0007669"/>
    <property type="project" value="InterPro"/>
</dbReference>
<dbReference type="Pfam" id="PF00553">
    <property type="entry name" value="CBM_2"/>
    <property type="match status" value="1"/>
</dbReference>
<keyword evidence="7" id="KW-1185">Reference proteome</keyword>
<evidence type="ECO:0000259" key="5">
    <source>
        <dbReference type="PROSITE" id="PS51173"/>
    </source>
</evidence>
<sequence length="467" mass="48685">MRRQLRLLCAALATAALAALAAVSVPAPATAATLTEVTNFGANPSNLRMYLYVPDAVAPRPGLVVAVHYCTGTGPAMYSGTQFAALADRYGFIVVYPSVTRSSQCFDVSSPQALRRGGGSDPVGITSMIDHVRQRYPVDPDRIFATGISSGAMMTNVLLGLYPDVFSAGAAFSGVPFGCFATTNGSEWNSDCANGQLVRTPQQWGDLVRNAYPGYTGPRPRMQTWHGTDDEVLRYPNFGEQIKQWTNVHGLSQTPTYTDTPQAGYTRTRYGGSGGTAPVEAISMQGVPHNLPVDAAQAIRFFGLDGTPPPTSPPPTTPPPSTPPPSTPPPSTPPPSTPPPTTPPPTTPPPSTPPPSTPPPSTGQCRVSYTVNAWNTGLTTAITVTNTSTRAVDGWSLAFPLPAGQTITNGWNATYAPSSGAVTARNLSYNGVIAPGGSVGFGFQATHTGTTGRPSSFTLNGTACTIA</sequence>
<feature type="region of interest" description="Disordered" evidence="3">
    <location>
        <begin position="302"/>
        <end position="364"/>
    </location>
</feature>
<feature type="region of interest" description="Disordered" evidence="3">
    <location>
        <begin position="253"/>
        <end position="272"/>
    </location>
</feature>
<evidence type="ECO:0000313" key="6">
    <source>
        <dbReference type="EMBL" id="SCL13614.1"/>
    </source>
</evidence>
<dbReference type="EMBL" id="FMHT01000003">
    <property type="protein sequence ID" value="SCL13614.1"/>
    <property type="molecule type" value="Genomic_DNA"/>
</dbReference>
<dbReference type="SMART" id="SM00637">
    <property type="entry name" value="CBD_II"/>
    <property type="match status" value="1"/>
</dbReference>
<dbReference type="Proteomes" id="UP000199699">
    <property type="component" value="Unassembled WGS sequence"/>
</dbReference>
<dbReference type="GO" id="GO:0030247">
    <property type="term" value="F:polysaccharide binding"/>
    <property type="evidence" value="ECO:0007669"/>
    <property type="project" value="UniProtKB-UniRule"/>
</dbReference>
<dbReference type="PANTHER" id="PTHR43037:SF5">
    <property type="entry name" value="FERULOYL ESTERASE"/>
    <property type="match status" value="1"/>
</dbReference>
<dbReference type="InterPro" id="IPR010126">
    <property type="entry name" value="Esterase_phb"/>
</dbReference>
<keyword evidence="2" id="KW-0378">Hydrolase</keyword>
<protein>
    <submittedName>
        <fullName evidence="6">Esterase, PHB depolymerase family</fullName>
    </submittedName>
</protein>
<dbReference type="PANTHER" id="PTHR43037">
    <property type="entry name" value="UNNAMED PRODUCT-RELATED"/>
    <property type="match status" value="1"/>
</dbReference>
<dbReference type="NCBIfam" id="TIGR01840">
    <property type="entry name" value="esterase_phb"/>
    <property type="match status" value="1"/>
</dbReference>
<evidence type="ECO:0000256" key="3">
    <source>
        <dbReference type="SAM" id="MobiDB-lite"/>
    </source>
</evidence>
<dbReference type="InterPro" id="IPR008965">
    <property type="entry name" value="CBM2/CBM3_carb-bd_dom_sf"/>
</dbReference>
<feature type="chain" id="PRO_5008744570" evidence="4">
    <location>
        <begin position="32"/>
        <end position="467"/>
    </location>
</feature>
<evidence type="ECO:0000256" key="2">
    <source>
        <dbReference type="ARBA" id="ARBA00022801"/>
    </source>
</evidence>
<dbReference type="Pfam" id="PF10503">
    <property type="entry name" value="Esterase_PHB"/>
    <property type="match status" value="1"/>
</dbReference>
<evidence type="ECO:0000256" key="1">
    <source>
        <dbReference type="ARBA" id="ARBA00022729"/>
    </source>
</evidence>
<dbReference type="STRING" id="145857.GA0070616_0194"/>
<keyword evidence="1 4" id="KW-0732">Signal</keyword>
<dbReference type="SUPFAM" id="SSF49384">
    <property type="entry name" value="Carbohydrate-binding domain"/>
    <property type="match status" value="1"/>
</dbReference>